<gene>
    <name evidence="2" type="ORF">F1188_20145</name>
</gene>
<feature type="compositionally biased region" description="Basic and acidic residues" evidence="1">
    <location>
        <begin position="92"/>
        <end position="101"/>
    </location>
</feature>
<name>A0A5M6I5F8_9PROT</name>
<comment type="caution">
    <text evidence="2">The sequence shown here is derived from an EMBL/GenBank/DDBJ whole genome shotgun (WGS) entry which is preliminary data.</text>
</comment>
<keyword evidence="3" id="KW-1185">Reference proteome</keyword>
<accession>A0A5M6I5F8</accession>
<evidence type="ECO:0000313" key="3">
    <source>
        <dbReference type="Proteomes" id="UP000324065"/>
    </source>
</evidence>
<feature type="region of interest" description="Disordered" evidence="1">
    <location>
        <begin position="89"/>
        <end position="121"/>
    </location>
</feature>
<feature type="compositionally biased region" description="Polar residues" evidence="1">
    <location>
        <begin position="112"/>
        <end position="121"/>
    </location>
</feature>
<protein>
    <submittedName>
        <fullName evidence="2">Uncharacterized protein</fullName>
    </submittedName>
</protein>
<proteinExistence type="predicted"/>
<dbReference type="Proteomes" id="UP000324065">
    <property type="component" value="Unassembled WGS sequence"/>
</dbReference>
<dbReference type="RefSeq" id="WP_150064250.1">
    <property type="nucleotide sequence ID" value="NZ_JACHII010000031.1"/>
</dbReference>
<dbReference type="EMBL" id="VWPJ01000042">
    <property type="protein sequence ID" value="KAA5602998.1"/>
    <property type="molecule type" value="Genomic_DNA"/>
</dbReference>
<dbReference type="AlphaFoldDB" id="A0A5M6I5F8"/>
<organism evidence="2 3">
    <name type="scientific">Roseospira marina</name>
    <dbReference type="NCBI Taxonomy" id="140057"/>
    <lineage>
        <taxon>Bacteria</taxon>
        <taxon>Pseudomonadati</taxon>
        <taxon>Pseudomonadota</taxon>
        <taxon>Alphaproteobacteria</taxon>
        <taxon>Rhodospirillales</taxon>
        <taxon>Rhodospirillaceae</taxon>
        <taxon>Roseospira</taxon>
    </lineage>
</organism>
<evidence type="ECO:0000313" key="2">
    <source>
        <dbReference type="EMBL" id="KAA5602998.1"/>
    </source>
</evidence>
<reference evidence="2 3" key="1">
    <citation type="submission" date="2019-09" db="EMBL/GenBank/DDBJ databases">
        <title>Genome sequence of Roseospira marina, one of the more divergent members of the non-sulfur purple photosynthetic bacterial family, the Rhodospirillaceae.</title>
        <authorList>
            <person name="Meyer T."/>
            <person name="Kyndt J."/>
        </authorList>
    </citation>
    <scope>NUCLEOTIDE SEQUENCE [LARGE SCALE GENOMIC DNA]</scope>
    <source>
        <strain evidence="2 3">DSM 15113</strain>
    </source>
</reference>
<sequence>MSALPTTTAHRTFNTFLADVEDGQIHNELTDDLRDLVATLQNVGMETGGKASGEITVKLKLKLDGRSIDVVADIATKKPKMPRRRTTFFSTEDNRLTRNDPRQQALPFKTVEPSQTETKAV</sequence>
<dbReference type="OrthoDB" id="7363788at2"/>
<evidence type="ECO:0000256" key="1">
    <source>
        <dbReference type="SAM" id="MobiDB-lite"/>
    </source>
</evidence>